<dbReference type="InterPro" id="IPR027417">
    <property type="entry name" value="P-loop_NTPase"/>
</dbReference>
<dbReference type="Gene3D" id="3.40.50.300">
    <property type="entry name" value="P-loop containing nucleotide triphosphate hydrolases"/>
    <property type="match status" value="2"/>
</dbReference>
<dbReference type="PANTHER" id="PTHR11472">
    <property type="entry name" value="DNA REPAIR DEAD HELICASE RAD3/XP-D SUBFAMILY MEMBER"/>
    <property type="match status" value="1"/>
</dbReference>
<comment type="caution">
    <text evidence="16">The sequence shown here is derived from an EMBL/GenBank/DDBJ whole genome shotgun (WGS) entry which is preliminary data.</text>
</comment>
<name>A0A366EUA7_9BACI</name>
<gene>
    <name evidence="16" type="ORF">DET59_10399</name>
</gene>
<keyword evidence="3" id="KW-0547">Nucleotide-binding</keyword>
<dbReference type="PROSITE" id="PS51193">
    <property type="entry name" value="HELICASE_ATP_BIND_2"/>
    <property type="match status" value="1"/>
</dbReference>
<protein>
    <submittedName>
        <fullName evidence="16">Rad3-related DNA helicase</fullName>
    </submittedName>
</protein>
<dbReference type="GO" id="GO:0003677">
    <property type="term" value="F:DNA binding"/>
    <property type="evidence" value="ECO:0007669"/>
    <property type="project" value="UniProtKB-KW"/>
</dbReference>
<keyword evidence="10" id="KW-0411">Iron-sulfur</keyword>
<keyword evidence="4" id="KW-0227">DNA damage</keyword>
<feature type="domain" description="Helicase ATP-binding" evidence="15">
    <location>
        <begin position="180"/>
        <end position="436"/>
    </location>
</feature>
<dbReference type="Pfam" id="PF06733">
    <property type="entry name" value="DEAD_2"/>
    <property type="match status" value="1"/>
</dbReference>
<accession>A0A366EUA7</accession>
<dbReference type="GO" id="GO:0016818">
    <property type="term" value="F:hydrolase activity, acting on acid anhydrides, in phosphorus-containing anhydrides"/>
    <property type="evidence" value="ECO:0007669"/>
    <property type="project" value="InterPro"/>
</dbReference>
<keyword evidence="5" id="KW-0378">Hydrolase</keyword>
<evidence type="ECO:0000256" key="13">
    <source>
        <dbReference type="ARBA" id="ARBA00023235"/>
    </source>
</evidence>
<dbReference type="GO" id="GO:0003678">
    <property type="term" value="F:DNA helicase activity"/>
    <property type="evidence" value="ECO:0007669"/>
    <property type="project" value="InterPro"/>
</dbReference>
<evidence type="ECO:0000256" key="11">
    <source>
        <dbReference type="ARBA" id="ARBA00023125"/>
    </source>
</evidence>
<evidence type="ECO:0000313" key="16">
    <source>
        <dbReference type="EMBL" id="RBP05972.1"/>
    </source>
</evidence>
<dbReference type="InterPro" id="IPR014013">
    <property type="entry name" value="Helic_SF1/SF2_ATP-bd_DinG/Rad3"/>
</dbReference>
<dbReference type="Gene3D" id="1.10.30.20">
    <property type="entry name" value="Bacterial XPD DNA helicase, FeS cluster domain"/>
    <property type="match status" value="1"/>
</dbReference>
<keyword evidence="13" id="KW-0413">Isomerase</keyword>
<dbReference type="GO" id="GO:0004527">
    <property type="term" value="F:exonuclease activity"/>
    <property type="evidence" value="ECO:0007669"/>
    <property type="project" value="UniProtKB-KW"/>
</dbReference>
<evidence type="ECO:0000256" key="2">
    <source>
        <dbReference type="ARBA" id="ARBA00022723"/>
    </source>
</evidence>
<evidence type="ECO:0000256" key="12">
    <source>
        <dbReference type="ARBA" id="ARBA00023204"/>
    </source>
</evidence>
<evidence type="ECO:0000313" key="17">
    <source>
        <dbReference type="Proteomes" id="UP000252118"/>
    </source>
</evidence>
<dbReference type="InterPro" id="IPR010614">
    <property type="entry name" value="RAD3-like_helicase_DEAD"/>
</dbReference>
<dbReference type="SUPFAM" id="SSF52540">
    <property type="entry name" value="P-loop containing nucleoside triphosphate hydrolases"/>
    <property type="match status" value="1"/>
</dbReference>
<dbReference type="RefSeq" id="WP_113968556.1">
    <property type="nucleotide sequence ID" value="NZ_QNRJ01000003.1"/>
</dbReference>
<dbReference type="EMBL" id="QNRJ01000003">
    <property type="protein sequence ID" value="RBP05972.1"/>
    <property type="molecule type" value="Genomic_DNA"/>
</dbReference>
<dbReference type="AlphaFoldDB" id="A0A366EUA7"/>
<evidence type="ECO:0000256" key="10">
    <source>
        <dbReference type="ARBA" id="ARBA00023014"/>
    </source>
</evidence>
<dbReference type="GO" id="GO:0051536">
    <property type="term" value="F:iron-sulfur cluster binding"/>
    <property type="evidence" value="ECO:0007669"/>
    <property type="project" value="UniProtKB-KW"/>
</dbReference>
<sequence>MKKTFKISIRELVEFVYKEGSIDVRFQARSSMTIGTKLHQKLQKEYKEGDEKEVFLKGERAVEDIVYQLEGRCDGIHYENGEVIVEEIKSTARTIAQIEEGARVHWAQGECYAYLLAKERQLKGIGVQLTYIEVESEKTKSFTRTYTMEELQHIVDETLVAYTPFASLILSNQENRIKSIPDLVFPYPTYRKGQKNLAGAVYKTVTESKSLYANAPTGTGKTISTLFPTIKAMEKGLSKWFYVTAKTITRTVAEEALALLEREGLSHRAITITAKDKICFQEETICQKEYCEFANGYYDRINGALIDILTQETILTRPIVETYARKHRVCPFEFSIDLSYIVDGVICDYNYIFDPKVSLKRMSDEGKKKTTLLIDEAHNLVGRGREMYSATLRKSDFLEIKRKYPEYVDLKQSVAEVNKQFLRLEKEQGEDVRNKLDAELVDEVQSFVEIAEKYLGEAEEDWSEDFLQLYFDALHFVRISNLFSDEHRFVIDQTPKGVEVKLFCIDPSKLIKQITRSFRSSVFFSATLHPFSYYFQQLGGCEEDYRFLIPSPFEKEQWQVGIHPISTRFKDRERTLSSITRSITEAFNENKGNYLVFFSSYAYMREAFEEMIKEGMNAEFIIQEPNMKEADREKFLNEYQSDRDRPVIGFAVLGGIFSEGIDLKGDRLKGVIVVGVGLPQPSRDHEIIKDYFNERGLNGFDHAYVYPGLNKVFQSGGRLIRSEEDTGVLRLIDDRYLSPKYQSLLLEEWKDYRIIHEKRPLV</sequence>
<dbReference type="GO" id="GO:0005524">
    <property type="term" value="F:ATP binding"/>
    <property type="evidence" value="ECO:0007669"/>
    <property type="project" value="UniProtKB-KW"/>
</dbReference>
<keyword evidence="11" id="KW-0238">DNA-binding</keyword>
<evidence type="ECO:0000256" key="5">
    <source>
        <dbReference type="ARBA" id="ARBA00022801"/>
    </source>
</evidence>
<evidence type="ECO:0000256" key="8">
    <source>
        <dbReference type="ARBA" id="ARBA00022840"/>
    </source>
</evidence>
<keyword evidence="7" id="KW-0269">Exonuclease</keyword>
<dbReference type="Gene3D" id="3.90.320.10">
    <property type="match status" value="1"/>
</dbReference>
<dbReference type="GO" id="GO:0006281">
    <property type="term" value="P:DNA repair"/>
    <property type="evidence" value="ECO:0007669"/>
    <property type="project" value="UniProtKB-KW"/>
</dbReference>
<keyword evidence="9" id="KW-0408">Iron</keyword>
<dbReference type="InterPro" id="IPR006555">
    <property type="entry name" value="ATP-dep_Helicase_C"/>
</dbReference>
<keyword evidence="6 16" id="KW-0347">Helicase</keyword>
<evidence type="ECO:0000256" key="3">
    <source>
        <dbReference type="ARBA" id="ARBA00022741"/>
    </source>
</evidence>
<dbReference type="PANTHER" id="PTHR11472:SF34">
    <property type="entry name" value="REGULATOR OF TELOMERE ELONGATION HELICASE 1"/>
    <property type="match status" value="1"/>
</dbReference>
<dbReference type="InterPro" id="IPR038726">
    <property type="entry name" value="PDDEXK_AddAB-type"/>
</dbReference>
<comment type="similarity">
    <text evidence="14">Belongs to the helicase family. DinG subfamily.</text>
</comment>
<dbReference type="InterPro" id="IPR011604">
    <property type="entry name" value="PDDEXK-like_dom_sf"/>
</dbReference>
<dbReference type="InterPro" id="IPR045028">
    <property type="entry name" value="DinG/Rad3-like"/>
</dbReference>
<keyword evidence="12" id="KW-0234">DNA repair</keyword>
<evidence type="ECO:0000256" key="7">
    <source>
        <dbReference type="ARBA" id="ARBA00022839"/>
    </source>
</evidence>
<dbReference type="Gene3D" id="1.10.275.40">
    <property type="match status" value="1"/>
</dbReference>
<reference evidence="16 17" key="1">
    <citation type="submission" date="2018-06" db="EMBL/GenBank/DDBJ databases">
        <title>Freshwater and sediment microbial communities from various areas in North America, analyzing microbe dynamics in response to fracking.</title>
        <authorList>
            <person name="Lamendella R."/>
        </authorList>
    </citation>
    <scope>NUCLEOTIDE SEQUENCE [LARGE SCALE GENOMIC DNA]</scope>
    <source>
        <strain evidence="16 17">97B</strain>
    </source>
</reference>
<evidence type="ECO:0000256" key="14">
    <source>
        <dbReference type="ARBA" id="ARBA00038058"/>
    </source>
</evidence>
<dbReference type="Proteomes" id="UP000252118">
    <property type="component" value="Unassembled WGS sequence"/>
</dbReference>
<evidence type="ECO:0000256" key="4">
    <source>
        <dbReference type="ARBA" id="ARBA00022763"/>
    </source>
</evidence>
<organism evidence="16 17">
    <name type="scientific">Rossellomorea aquimaris</name>
    <dbReference type="NCBI Taxonomy" id="189382"/>
    <lineage>
        <taxon>Bacteria</taxon>
        <taxon>Bacillati</taxon>
        <taxon>Bacillota</taxon>
        <taxon>Bacilli</taxon>
        <taxon>Bacillales</taxon>
        <taxon>Bacillaceae</taxon>
        <taxon>Rossellomorea</taxon>
    </lineage>
</organism>
<keyword evidence="1" id="KW-0540">Nuclease</keyword>
<proteinExistence type="inferred from homology"/>
<evidence type="ECO:0000256" key="6">
    <source>
        <dbReference type="ARBA" id="ARBA00022806"/>
    </source>
</evidence>
<evidence type="ECO:0000256" key="1">
    <source>
        <dbReference type="ARBA" id="ARBA00022722"/>
    </source>
</evidence>
<dbReference type="Pfam" id="PF13307">
    <property type="entry name" value="Helicase_C_2"/>
    <property type="match status" value="1"/>
</dbReference>
<dbReference type="OrthoDB" id="9765586at2"/>
<evidence type="ECO:0000256" key="9">
    <source>
        <dbReference type="ARBA" id="ARBA00023004"/>
    </source>
</evidence>
<keyword evidence="2" id="KW-0479">Metal-binding</keyword>
<dbReference type="InterPro" id="IPR042493">
    <property type="entry name" value="XPD_DNA_FeS"/>
</dbReference>
<keyword evidence="8" id="KW-0067">ATP-binding</keyword>
<dbReference type="GO" id="GO:0046872">
    <property type="term" value="F:metal ion binding"/>
    <property type="evidence" value="ECO:0007669"/>
    <property type="project" value="UniProtKB-KW"/>
</dbReference>
<dbReference type="SMART" id="SM00491">
    <property type="entry name" value="HELICc2"/>
    <property type="match status" value="1"/>
</dbReference>
<dbReference type="Pfam" id="PF12705">
    <property type="entry name" value="PDDEXK_1"/>
    <property type="match status" value="1"/>
</dbReference>
<evidence type="ECO:0000259" key="15">
    <source>
        <dbReference type="PROSITE" id="PS51193"/>
    </source>
</evidence>